<dbReference type="Gene3D" id="3.80.10.10">
    <property type="entry name" value="Ribonuclease Inhibitor"/>
    <property type="match status" value="2"/>
</dbReference>
<keyword evidence="5" id="KW-1185">Reference proteome</keyword>
<evidence type="ECO:0000313" key="4">
    <source>
        <dbReference type="EMBL" id="RXI06015.1"/>
    </source>
</evidence>
<dbReference type="SUPFAM" id="SSF52058">
    <property type="entry name" value="L domain-like"/>
    <property type="match status" value="1"/>
</dbReference>
<organism evidence="4 5">
    <name type="scientific">Malus domestica</name>
    <name type="common">Apple</name>
    <name type="synonym">Pyrus malus</name>
    <dbReference type="NCBI Taxonomy" id="3750"/>
    <lineage>
        <taxon>Eukaryota</taxon>
        <taxon>Viridiplantae</taxon>
        <taxon>Streptophyta</taxon>
        <taxon>Embryophyta</taxon>
        <taxon>Tracheophyta</taxon>
        <taxon>Spermatophyta</taxon>
        <taxon>Magnoliopsida</taxon>
        <taxon>eudicotyledons</taxon>
        <taxon>Gunneridae</taxon>
        <taxon>Pentapetalae</taxon>
        <taxon>rosids</taxon>
        <taxon>fabids</taxon>
        <taxon>Rosales</taxon>
        <taxon>Rosaceae</taxon>
        <taxon>Amygdaloideae</taxon>
        <taxon>Maleae</taxon>
        <taxon>Malus</taxon>
    </lineage>
</organism>
<sequence length="340" mass="38110">MYILFKILHSLSFSAGLYDCHLMIQKALTRLMTEPFMNPPSIYSPLWESQLSIGTRQYTFVQGCVSSHCVHNGFRIGGVENSWMLKAKMHFNSQFALTLSFSVDFSPEEEEDDLTLSGHGLQTPVSLEVLIISECPDLEAIPSLENLTSLTELQIVDCGRLTSIPSGLASCISLTSLYVDGCHNLISLADHNLSSLQSLSSLSVSNCRKLQYLPKGLHSLSGLKSLWIGKFCKQLDSFPDLQVPSEKLILYGWPKLKSLPQPIQHSTCLTSLSIYKFHGVEALPEWLGNLTSLTKLEISYCKNLMFLPAVEAMQRLTKLHKLEIRWCPRLQERCARDGPE</sequence>
<feature type="domain" description="R13L1/DRL21-like LRR repeat region" evidence="3">
    <location>
        <begin position="264"/>
        <end position="324"/>
    </location>
</feature>
<evidence type="ECO:0000256" key="2">
    <source>
        <dbReference type="ARBA" id="ARBA00022821"/>
    </source>
</evidence>
<dbReference type="Proteomes" id="UP000290289">
    <property type="component" value="Chromosome 2"/>
</dbReference>
<keyword evidence="2" id="KW-0611">Plant defense</keyword>
<dbReference type="GO" id="GO:0006952">
    <property type="term" value="P:defense response"/>
    <property type="evidence" value="ECO:0007669"/>
    <property type="project" value="UniProtKB-KW"/>
</dbReference>
<dbReference type="PANTHER" id="PTHR36766:SF70">
    <property type="entry name" value="DISEASE RESISTANCE PROTEIN RGA4"/>
    <property type="match status" value="1"/>
</dbReference>
<dbReference type="Pfam" id="PF25019">
    <property type="entry name" value="LRR_R13L1-DRL21"/>
    <property type="match status" value="1"/>
</dbReference>
<name>A0A498KJS0_MALDO</name>
<comment type="caution">
    <text evidence="4">The sequence shown here is derived from an EMBL/GenBank/DDBJ whole genome shotgun (WGS) entry which is preliminary data.</text>
</comment>
<dbReference type="PANTHER" id="PTHR36766">
    <property type="entry name" value="PLANT BROAD-SPECTRUM MILDEW RESISTANCE PROTEIN RPW8"/>
    <property type="match status" value="1"/>
</dbReference>
<keyword evidence="1" id="KW-0433">Leucine-rich repeat</keyword>
<dbReference type="EMBL" id="RDQH01000328">
    <property type="protein sequence ID" value="RXI06015.1"/>
    <property type="molecule type" value="Genomic_DNA"/>
</dbReference>
<dbReference type="AlphaFoldDB" id="A0A498KJS0"/>
<evidence type="ECO:0000313" key="5">
    <source>
        <dbReference type="Proteomes" id="UP000290289"/>
    </source>
</evidence>
<evidence type="ECO:0000256" key="1">
    <source>
        <dbReference type="ARBA" id="ARBA00022614"/>
    </source>
</evidence>
<accession>A0A498KJS0</accession>
<dbReference type="InterPro" id="IPR032675">
    <property type="entry name" value="LRR_dom_sf"/>
</dbReference>
<evidence type="ECO:0000259" key="3">
    <source>
        <dbReference type="Pfam" id="PF25019"/>
    </source>
</evidence>
<reference evidence="4 5" key="1">
    <citation type="submission" date="2018-10" db="EMBL/GenBank/DDBJ databases">
        <title>A high-quality apple genome assembly.</title>
        <authorList>
            <person name="Hu J."/>
        </authorList>
    </citation>
    <scope>NUCLEOTIDE SEQUENCE [LARGE SCALE GENOMIC DNA]</scope>
    <source>
        <strain evidence="5">cv. HFTH1</strain>
        <tissue evidence="4">Young leaf</tissue>
    </source>
</reference>
<proteinExistence type="predicted"/>
<gene>
    <name evidence="4" type="ORF">DVH24_018057</name>
</gene>
<protein>
    <recommendedName>
        <fullName evidence="3">R13L1/DRL21-like LRR repeat region domain-containing protein</fullName>
    </recommendedName>
</protein>
<dbReference type="InterPro" id="IPR056789">
    <property type="entry name" value="LRR_R13L1-DRL21"/>
</dbReference>